<feature type="domain" description="BRCT" evidence="2">
    <location>
        <begin position="717"/>
        <end position="756"/>
    </location>
</feature>
<sequence length="924" mass="102123">MASTSSTPHQAARKPVPADLFAGVKYFVNDDVDPATQDEIRSLLSQGGAQHHDEAGTSNSSHVELTHARFRLDSVTHVFAVNVDFLEYQHCNEPTLPEQASTAKRALVVTPQWVLRSAQLGVRLKEDRFSCRSAMIFSGLCVTASKSELSKADRELISSIVSAYGGLWREDHFFDVNVYLTTSTSSSKVNKILNHPSKLTICAAPQWISDSWRLQKLLPLDSYQFLPGQNRLPSCFAGRTAAGAPLTSPRRELVAMSLIGNSKLAFGEGEGKDNEASRDKSDFRGKSVLLARDVCRASEQQLRSLEHFIKTSGGTVRRAPKDLSGIAQAVRNSDFVVCRYREVQEFREAIRQTKQVGNLSWLIWVVSNDLMCDPRDEPLHFPVPRQGILEFQGASITISSYRGTTRQYLTKMIKLMGASFSGTLTARTSLCVAANLASEKTDRAREWKVPVVNHKYIVDSFLAWAPVERAKLKYIDFPEGMDYNLDVGETRVTDESLGPWIDDAIHNDEPEDMPASDPVEPIGGYAAVEPSIAEPAMQKERVQAEASTPPLQLSAENVEPVSTPDNSTGFEGTSPPATPLLQQDISHLHDMSTSSDMPSSPGPSEQAVDHLVLSPLSQRGTKRSRMSVLQDSVRQPTSHELVAGPKDEIAENKVEAKKAKTGRQEIHVVSEDDAVFEASGDARLRVATSNYKLKKTEENKLKSLGIDIVDNIELADILVTPKVSRSPKMLHAIASGRVTIVSPDWLQACLKKREIIAVPLGLGLGSSPYHLVDREGEKTYGIKLAEVVERRKTEFPQGVYHAHSFWLGRGVDENGSFSTLIEAAGGQVLPVPFDEAKLLEDPDHYHLVVDEDHTIEWRDLIGLPTVKEEPLKLYRKQLITDCIFEQQPRWDRHLVDTSKLSSSLGSTPTQRSRAAAGGKRVYGR</sequence>
<dbReference type="Gene3D" id="3.40.50.10190">
    <property type="entry name" value="BRCT domain"/>
    <property type="match status" value="4"/>
</dbReference>
<dbReference type="CDD" id="cd17744">
    <property type="entry name" value="BRCT_MDC1_rpt1"/>
    <property type="match status" value="1"/>
</dbReference>
<proteinExistence type="predicted"/>
<dbReference type="GO" id="GO:0006302">
    <property type="term" value="P:double-strand break repair"/>
    <property type="evidence" value="ECO:0007669"/>
    <property type="project" value="TreeGrafter"/>
</dbReference>
<evidence type="ECO:0000259" key="2">
    <source>
        <dbReference type="PROSITE" id="PS50172"/>
    </source>
</evidence>
<feature type="region of interest" description="Disordered" evidence="1">
    <location>
        <begin position="538"/>
        <end position="580"/>
    </location>
</feature>
<reference evidence="3" key="1">
    <citation type="journal article" date="2014" name="Genome Biol. Evol.">
        <title>Gene Loss Rather Than Gene Gain Is Associated with a Host Jump from Monocots to Dicots in the Smut Fungus Melanopsichium pennsylvanicum.</title>
        <authorList>
            <person name="Sharma R."/>
            <person name="Mishra B."/>
            <person name="Runge F."/>
            <person name="Thines M."/>
        </authorList>
    </citation>
    <scope>NUCLEOTIDE SEQUENCE</scope>
    <source>
        <strain evidence="3">4</strain>
    </source>
</reference>
<feature type="compositionally biased region" description="Polar residues" evidence="1">
    <location>
        <begin position="545"/>
        <end position="555"/>
    </location>
</feature>
<dbReference type="EMBL" id="HG529618">
    <property type="protein sequence ID" value="CDI54595.1"/>
    <property type="molecule type" value="Genomic_DNA"/>
</dbReference>
<dbReference type="AlphaFoldDB" id="A0A077QWL8"/>
<protein>
    <recommendedName>
        <fullName evidence="2">BRCT domain-containing protein</fullName>
    </recommendedName>
</protein>
<dbReference type="PROSITE" id="PS50172">
    <property type="entry name" value="BRCT"/>
    <property type="match status" value="4"/>
</dbReference>
<dbReference type="InterPro" id="IPR053036">
    <property type="entry name" value="CellCycle_DNARepair_Reg"/>
</dbReference>
<dbReference type="GO" id="GO:0035361">
    <property type="term" value="C:Cul8-RING ubiquitin ligase complex"/>
    <property type="evidence" value="ECO:0007669"/>
    <property type="project" value="TreeGrafter"/>
</dbReference>
<dbReference type="SMART" id="SM00292">
    <property type="entry name" value="BRCT"/>
    <property type="match status" value="4"/>
</dbReference>
<dbReference type="GO" id="GO:0005634">
    <property type="term" value="C:nucleus"/>
    <property type="evidence" value="ECO:0007669"/>
    <property type="project" value="TreeGrafter"/>
</dbReference>
<dbReference type="InterPro" id="IPR001357">
    <property type="entry name" value="BRCT_dom"/>
</dbReference>
<feature type="domain" description="BRCT" evidence="2">
    <location>
        <begin position="132"/>
        <end position="225"/>
    </location>
</feature>
<feature type="domain" description="BRCT" evidence="2">
    <location>
        <begin position="16"/>
        <end position="131"/>
    </location>
</feature>
<name>A0A077QWL8_9BASI</name>
<evidence type="ECO:0000256" key="1">
    <source>
        <dbReference type="SAM" id="MobiDB-lite"/>
    </source>
</evidence>
<dbReference type="Pfam" id="PF16770">
    <property type="entry name" value="RTT107_BRCT_5"/>
    <property type="match status" value="1"/>
</dbReference>
<organism evidence="3">
    <name type="scientific">Melanopsichium pennsylvanicum 4</name>
    <dbReference type="NCBI Taxonomy" id="1398559"/>
    <lineage>
        <taxon>Eukaryota</taxon>
        <taxon>Fungi</taxon>
        <taxon>Dikarya</taxon>
        <taxon>Basidiomycota</taxon>
        <taxon>Ustilaginomycotina</taxon>
        <taxon>Ustilaginomycetes</taxon>
        <taxon>Ustilaginales</taxon>
        <taxon>Ustilaginaceae</taxon>
        <taxon>Melanopsichium</taxon>
    </lineage>
</organism>
<feature type="region of interest" description="Disordered" evidence="1">
    <location>
        <begin position="618"/>
        <end position="637"/>
    </location>
</feature>
<evidence type="ECO:0000313" key="3">
    <source>
        <dbReference type="EMBL" id="CDI54595.1"/>
    </source>
</evidence>
<dbReference type="GO" id="GO:1990683">
    <property type="term" value="P:DNA double-strand break attachment to nuclear envelope"/>
    <property type="evidence" value="ECO:0007669"/>
    <property type="project" value="TreeGrafter"/>
</dbReference>
<feature type="region of interest" description="Disordered" evidence="1">
    <location>
        <begin position="899"/>
        <end position="924"/>
    </location>
</feature>
<dbReference type="SUPFAM" id="SSF52113">
    <property type="entry name" value="BRCT domain"/>
    <property type="match status" value="4"/>
</dbReference>
<feature type="domain" description="BRCT" evidence="2">
    <location>
        <begin position="391"/>
        <end position="461"/>
    </location>
</feature>
<feature type="compositionally biased region" description="Polar residues" evidence="1">
    <location>
        <begin position="627"/>
        <end position="637"/>
    </location>
</feature>
<accession>A0A077QWL8</accession>
<dbReference type="PANTHER" id="PTHR47667">
    <property type="entry name" value="REGULATOR OF TY1 TRANSPOSITION PROTEIN 107"/>
    <property type="match status" value="1"/>
</dbReference>
<dbReference type="Pfam" id="PF12738">
    <property type="entry name" value="PTCB-BRCT"/>
    <property type="match status" value="1"/>
</dbReference>
<dbReference type="InterPro" id="IPR036420">
    <property type="entry name" value="BRCT_dom_sf"/>
</dbReference>
<feature type="compositionally biased region" description="Polar residues" evidence="1">
    <location>
        <begin position="899"/>
        <end position="912"/>
    </location>
</feature>
<dbReference type="PANTHER" id="PTHR47667:SF1">
    <property type="entry name" value="REGULATOR OF TY1 TRANSPOSITION PROTEIN 107"/>
    <property type="match status" value="1"/>
</dbReference>